<comment type="caution">
    <text evidence="17">The sequence shown here is derived from an EMBL/GenBank/DDBJ whole genome shotgun (WGS) entry which is preliminary data.</text>
</comment>
<evidence type="ECO:0000256" key="14">
    <source>
        <dbReference type="ARBA" id="ARBA00049744"/>
    </source>
</evidence>
<dbReference type="InterPro" id="IPR052542">
    <property type="entry name" value="Cholesterol_Oxidase"/>
</dbReference>
<evidence type="ECO:0000313" key="17">
    <source>
        <dbReference type="EMBL" id="OIK02062.1"/>
    </source>
</evidence>
<keyword evidence="4" id="KW-0285">Flavoprotein</keyword>
<dbReference type="PANTHER" id="PTHR47470:SF1">
    <property type="entry name" value="FAD-DEPENDENT OXIDOREDUCTASE 2 FAD BINDING DOMAIN-CONTAINING PROTEIN"/>
    <property type="match status" value="1"/>
</dbReference>
<evidence type="ECO:0000256" key="9">
    <source>
        <dbReference type="ARBA" id="ARBA00023221"/>
    </source>
</evidence>
<protein>
    <recommendedName>
        <fullName evidence="14">Cholesterol oxidase</fullName>
        <ecNumber evidence="13">1.1.3.6</ecNumber>
        <ecNumber evidence="11">5.3.3.1</ecNumber>
    </recommendedName>
    <alternativeName>
        <fullName evidence="15">Cholesterol isomerase</fullName>
    </alternativeName>
</protein>
<dbReference type="RefSeq" id="WP_071383134.1">
    <property type="nucleotide sequence ID" value="NZ_MLYO01000041.1"/>
</dbReference>
<dbReference type="GO" id="GO:0004769">
    <property type="term" value="F:steroid Delta-isomerase activity"/>
    <property type="evidence" value="ECO:0007669"/>
    <property type="project" value="UniProtKB-EC"/>
</dbReference>
<keyword evidence="5" id="KW-0274">FAD</keyword>
<evidence type="ECO:0000256" key="11">
    <source>
        <dbReference type="ARBA" id="ARBA00038856"/>
    </source>
</evidence>
<dbReference type="EC" id="5.3.3.1" evidence="11"/>
<keyword evidence="6" id="KW-0560">Oxidoreductase</keyword>
<dbReference type="GO" id="GO:0008203">
    <property type="term" value="P:cholesterol metabolic process"/>
    <property type="evidence" value="ECO:0007669"/>
    <property type="project" value="UniProtKB-KW"/>
</dbReference>
<dbReference type="SUPFAM" id="SSF51905">
    <property type="entry name" value="FAD/NAD(P)-binding domain"/>
    <property type="match status" value="1"/>
</dbReference>
<dbReference type="Pfam" id="PF13450">
    <property type="entry name" value="NAD_binding_8"/>
    <property type="match status" value="1"/>
</dbReference>
<comment type="similarity">
    <text evidence="2">Belongs to the GMC oxidoreductase family.</text>
</comment>
<keyword evidence="8" id="KW-1207">Sterol metabolism</keyword>
<keyword evidence="9" id="KW-0753">Steroid metabolism</keyword>
<reference evidence="17 18" key="1">
    <citation type="submission" date="2016-10" db="EMBL/GenBank/DDBJ databases">
        <title>Genome sequence of Streptomyces sp. MUSC 1.</title>
        <authorList>
            <person name="Lee L.-H."/>
            <person name="Ser H.-L."/>
            <person name="Law J.W.-F."/>
        </authorList>
    </citation>
    <scope>NUCLEOTIDE SEQUENCE [LARGE SCALE GENOMIC DNA]</scope>
    <source>
        <strain evidence="17 18">MUSC 1</strain>
    </source>
</reference>
<evidence type="ECO:0000256" key="12">
    <source>
        <dbReference type="ARBA" id="ARBA00049645"/>
    </source>
</evidence>
<evidence type="ECO:0000256" key="6">
    <source>
        <dbReference type="ARBA" id="ARBA00023002"/>
    </source>
</evidence>
<dbReference type="EMBL" id="MLYO01000041">
    <property type="protein sequence ID" value="OIK02062.1"/>
    <property type="molecule type" value="Genomic_DNA"/>
</dbReference>
<evidence type="ECO:0000256" key="2">
    <source>
        <dbReference type="ARBA" id="ARBA00010790"/>
    </source>
</evidence>
<dbReference type="OrthoDB" id="517968at2"/>
<keyword evidence="10" id="KW-0413">Isomerase</keyword>
<evidence type="ECO:0000256" key="3">
    <source>
        <dbReference type="ARBA" id="ARBA00022548"/>
    </source>
</evidence>
<dbReference type="GO" id="GO:0016995">
    <property type="term" value="F:cholesterol oxidase activity"/>
    <property type="evidence" value="ECO:0007669"/>
    <property type="project" value="UniProtKB-EC"/>
</dbReference>
<proteinExistence type="inferred from homology"/>
<keyword evidence="7" id="KW-0443">Lipid metabolism</keyword>
<dbReference type="EC" id="1.1.3.6" evidence="13"/>
<dbReference type="InterPro" id="IPR007867">
    <property type="entry name" value="GMC_OxRtase_C"/>
</dbReference>
<dbReference type="Gene3D" id="3.50.50.60">
    <property type="entry name" value="FAD/NAD(P)-binding domain"/>
    <property type="match status" value="3"/>
</dbReference>
<evidence type="ECO:0000313" key="18">
    <source>
        <dbReference type="Proteomes" id="UP000179642"/>
    </source>
</evidence>
<dbReference type="Proteomes" id="UP000179642">
    <property type="component" value="Unassembled WGS sequence"/>
</dbReference>
<evidence type="ECO:0000256" key="10">
    <source>
        <dbReference type="ARBA" id="ARBA00023235"/>
    </source>
</evidence>
<evidence type="ECO:0000256" key="15">
    <source>
        <dbReference type="ARBA" id="ARBA00049778"/>
    </source>
</evidence>
<evidence type="ECO:0000256" key="4">
    <source>
        <dbReference type="ARBA" id="ARBA00022630"/>
    </source>
</evidence>
<dbReference type="PRINTS" id="PR00411">
    <property type="entry name" value="PNDRDTASEI"/>
</dbReference>
<keyword evidence="3" id="KW-0153">Cholesterol metabolism</keyword>
<evidence type="ECO:0000256" key="5">
    <source>
        <dbReference type="ARBA" id="ARBA00022827"/>
    </source>
</evidence>
<accession>A0A1S2Q7F5</accession>
<name>A0A1S2Q7F5_9ACTN</name>
<evidence type="ECO:0000256" key="1">
    <source>
        <dbReference type="ARBA" id="ARBA00001974"/>
    </source>
</evidence>
<evidence type="ECO:0000256" key="7">
    <source>
        <dbReference type="ARBA" id="ARBA00023098"/>
    </source>
</evidence>
<gene>
    <name evidence="17" type="ORF">BIV23_24660</name>
</gene>
<evidence type="ECO:0000256" key="13">
    <source>
        <dbReference type="ARBA" id="ARBA00049723"/>
    </source>
</evidence>
<dbReference type="Pfam" id="PF05199">
    <property type="entry name" value="GMC_oxred_C"/>
    <property type="match status" value="1"/>
</dbReference>
<dbReference type="PANTHER" id="PTHR47470">
    <property type="entry name" value="CHOLESTEROL OXIDASE"/>
    <property type="match status" value="1"/>
</dbReference>
<feature type="domain" description="Glucose-methanol-choline oxidoreductase C-terminal" evidence="16">
    <location>
        <begin position="519"/>
        <end position="573"/>
    </location>
</feature>
<sequence length="806" mass="85906">MTAGTRPGRPVRGAGPGTEHVDVVVVGSGFGGSVAACRLAEAGLSVVVLERGRAWPPGSFARTPAEFGRAFWDPGAGLHGLFDVWSFRGCDAVVASGLGGGSLIFANVLLRKDERWFVQEQPLPGGGHESWPVARADLDPHYDAVERMSGAVPYPLHRPGYADTPKTRAMRDAAAALGLQFQLPPLAVRFAPAPDALPQPGLPLADPAHVNLHGVARRTCRLCGECNIGCNDGAKNSLDFTYLSAARTHGADLRTGHDVQGVRPGPRGGYEVDYLRHDEHDGYDGTAPRAGEPGRPPTTGTLTCDRLVLAAGTLGTTHLLLRSRNRLPGLGPALGTRFSANGDMLSFLIRAKDGHPGRGRPLDPGKGPVITGAVRLPDELDGTPGSGRGGYIEDGGYPQFVQWLVEAARGPRHLSRTTRFLTRQLARRIGLLPERRLSRDIAELLGDGLLTSTSLPLLGMGRDIPDGELSLRGGRLQVSWTTGHSAPTLRRLRSTMRQLADALDAGYADNPLWHLGRTVTVHPLGGAPMGRRPETGVCDAFGEVYGHRGLYIADGSALPGPVGTNPALTIAALSDRMCTRLLENPAGGGATAPPRPAYTRRTSLVFTETMRGHYVPGAPAPKAAERGAGQCEPFAFRLTITADDLDAFLDDPGHEARADGWVESPACGGRRPVLLGRFHLFAPAEGSGDAQAGNGGVRRALRYRLHFTDAQERPRTFTGHKLITHGTPLRLWPETTALPFRLLAGHLTDEAADAEALLLGTGRLHLRLRDLARQLATFRTTGPGGPAALARFGEFFLGRLWESYGP</sequence>
<keyword evidence="18" id="KW-1185">Reference proteome</keyword>
<comment type="pathway">
    <text evidence="12">Steroid metabolism; cholesterol degradation.</text>
</comment>
<dbReference type="InterPro" id="IPR036188">
    <property type="entry name" value="FAD/NAD-bd_sf"/>
</dbReference>
<evidence type="ECO:0000256" key="8">
    <source>
        <dbReference type="ARBA" id="ARBA00023166"/>
    </source>
</evidence>
<comment type="cofactor">
    <cofactor evidence="1">
        <name>FAD</name>
        <dbReference type="ChEBI" id="CHEBI:57692"/>
    </cofactor>
</comment>
<evidence type="ECO:0000259" key="16">
    <source>
        <dbReference type="Pfam" id="PF05199"/>
    </source>
</evidence>
<dbReference type="AlphaFoldDB" id="A0A1S2Q7F5"/>
<organism evidence="17 18">
    <name type="scientific">Streptomyces monashensis</name>
    <dbReference type="NCBI Taxonomy" id="1678012"/>
    <lineage>
        <taxon>Bacteria</taxon>
        <taxon>Bacillati</taxon>
        <taxon>Actinomycetota</taxon>
        <taxon>Actinomycetes</taxon>
        <taxon>Kitasatosporales</taxon>
        <taxon>Streptomycetaceae</taxon>
        <taxon>Streptomyces</taxon>
    </lineage>
</organism>